<sequence length="427" mass="50180">MIFLQARASDFHPKHNIEEDYPNIEPFKEVVPFLKESRICKALTEKHKCYESHVRTFWSAARYDEKDEAIYYGLKTKDAKKKDIDVPVKITVDDIRRVLDLQDKDDDLIIIPERLCKGFWLRMGYTGFINDKGYLKSKLCRRYKFLGHCVIHALSHRKGAYDKPSDYIMNIIACLVLNRPYNISQVIFNHMIDNIKGEKYIMYPRFVQMLLDDQIPNLPKDPMDKLHLQHMDSETLKRLDKYKGVKPENEPRYRPKFGKIKKADYVAPEGDNWRHVDSNSEDETYGLKLMVEQKLRFWFAKDEKKRKRTPKISPKVVIKGKLEKQESSKRLVDHSFEYYTNNVDICVAETERKKSPPRLVDEPVIPPTELIKQGADQLNMSFADYVKHTTAEATQSAQGANIEKEAERQLKMLKLAVRMLRRHLLKA</sequence>
<proteinExistence type="predicted"/>
<dbReference type="EMBL" id="MNCJ02000319">
    <property type="protein sequence ID" value="KAF5809658.1"/>
    <property type="molecule type" value="Genomic_DNA"/>
</dbReference>
<reference evidence="1" key="1">
    <citation type="journal article" date="2017" name="Nature">
        <title>The sunflower genome provides insights into oil metabolism, flowering and Asterid evolution.</title>
        <authorList>
            <person name="Badouin H."/>
            <person name="Gouzy J."/>
            <person name="Grassa C.J."/>
            <person name="Murat F."/>
            <person name="Staton S.E."/>
            <person name="Cottret L."/>
            <person name="Lelandais-Briere C."/>
            <person name="Owens G.L."/>
            <person name="Carrere S."/>
            <person name="Mayjonade B."/>
            <person name="Legrand L."/>
            <person name="Gill N."/>
            <person name="Kane N.C."/>
            <person name="Bowers J.E."/>
            <person name="Hubner S."/>
            <person name="Bellec A."/>
            <person name="Berard A."/>
            <person name="Berges H."/>
            <person name="Blanchet N."/>
            <person name="Boniface M.C."/>
            <person name="Brunel D."/>
            <person name="Catrice O."/>
            <person name="Chaidir N."/>
            <person name="Claudel C."/>
            <person name="Donnadieu C."/>
            <person name="Faraut T."/>
            <person name="Fievet G."/>
            <person name="Helmstetter N."/>
            <person name="King M."/>
            <person name="Knapp S.J."/>
            <person name="Lai Z."/>
            <person name="Le Paslier M.C."/>
            <person name="Lippi Y."/>
            <person name="Lorenzon L."/>
            <person name="Mandel J.R."/>
            <person name="Marage G."/>
            <person name="Marchand G."/>
            <person name="Marquand E."/>
            <person name="Bret-Mestries E."/>
            <person name="Morien E."/>
            <person name="Nambeesan S."/>
            <person name="Nguyen T."/>
            <person name="Pegot-Espagnet P."/>
            <person name="Pouilly N."/>
            <person name="Raftis F."/>
            <person name="Sallet E."/>
            <person name="Schiex T."/>
            <person name="Thomas J."/>
            <person name="Vandecasteele C."/>
            <person name="Vares D."/>
            <person name="Vear F."/>
            <person name="Vautrin S."/>
            <person name="Crespi M."/>
            <person name="Mangin B."/>
            <person name="Burke J.M."/>
            <person name="Salse J."/>
            <person name="Munos S."/>
            <person name="Vincourt P."/>
            <person name="Rieseberg L.H."/>
            <person name="Langlade N.B."/>
        </authorList>
    </citation>
    <scope>NUCLEOTIDE SEQUENCE</scope>
    <source>
        <tissue evidence="1">Leaves</tissue>
    </source>
</reference>
<dbReference type="Gramene" id="mRNA:HanXRQr2_Chr04g0159821">
    <property type="protein sequence ID" value="CDS:HanXRQr2_Chr04g0159821.1"/>
    <property type="gene ID" value="HanXRQr2_Chr04g0159821"/>
</dbReference>
<comment type="caution">
    <text evidence="1">The sequence shown here is derived from an EMBL/GenBank/DDBJ whole genome shotgun (WGS) entry which is preliminary data.</text>
</comment>
<keyword evidence="2" id="KW-1185">Reference proteome</keyword>
<gene>
    <name evidence="1" type="ORF">HanXRQr2_Chr04g0159821</name>
</gene>
<organism evidence="1 2">
    <name type="scientific">Helianthus annuus</name>
    <name type="common">Common sunflower</name>
    <dbReference type="NCBI Taxonomy" id="4232"/>
    <lineage>
        <taxon>Eukaryota</taxon>
        <taxon>Viridiplantae</taxon>
        <taxon>Streptophyta</taxon>
        <taxon>Embryophyta</taxon>
        <taxon>Tracheophyta</taxon>
        <taxon>Spermatophyta</taxon>
        <taxon>Magnoliopsida</taxon>
        <taxon>eudicotyledons</taxon>
        <taxon>Gunneridae</taxon>
        <taxon>Pentapetalae</taxon>
        <taxon>asterids</taxon>
        <taxon>campanulids</taxon>
        <taxon>Asterales</taxon>
        <taxon>Asteraceae</taxon>
        <taxon>Asteroideae</taxon>
        <taxon>Heliantheae alliance</taxon>
        <taxon>Heliantheae</taxon>
        <taxon>Helianthus</taxon>
    </lineage>
</organism>
<dbReference type="Proteomes" id="UP000215914">
    <property type="component" value="Unassembled WGS sequence"/>
</dbReference>
<protein>
    <submittedName>
        <fullName evidence="1">Uncharacterized protein</fullName>
    </submittedName>
</protein>
<dbReference type="AlphaFoldDB" id="A0A9K3J799"/>
<accession>A0A9K3J799</accession>
<evidence type="ECO:0000313" key="2">
    <source>
        <dbReference type="Proteomes" id="UP000215914"/>
    </source>
</evidence>
<evidence type="ECO:0000313" key="1">
    <source>
        <dbReference type="EMBL" id="KAF5809658.1"/>
    </source>
</evidence>
<name>A0A9K3J799_HELAN</name>
<reference evidence="1" key="2">
    <citation type="submission" date="2020-06" db="EMBL/GenBank/DDBJ databases">
        <title>Helianthus annuus Genome sequencing and assembly Release 2.</title>
        <authorList>
            <person name="Gouzy J."/>
            <person name="Langlade N."/>
            <person name="Munos S."/>
        </authorList>
    </citation>
    <scope>NUCLEOTIDE SEQUENCE</scope>
    <source>
        <tissue evidence="1">Leaves</tissue>
    </source>
</reference>